<feature type="compositionally biased region" description="Polar residues" evidence="1">
    <location>
        <begin position="538"/>
        <end position="557"/>
    </location>
</feature>
<dbReference type="EMBL" id="JABELV010000055">
    <property type="protein sequence ID" value="KAG7549020.1"/>
    <property type="molecule type" value="Genomic_DNA"/>
</dbReference>
<feature type="compositionally biased region" description="Low complexity" evidence="1">
    <location>
        <begin position="347"/>
        <end position="356"/>
    </location>
</feature>
<reference evidence="2" key="1">
    <citation type="submission" date="2020-04" db="EMBL/GenBank/DDBJ databases">
        <title>Analysis of mating type loci in Filobasidium floriforme.</title>
        <authorList>
            <person name="Nowrousian M."/>
        </authorList>
    </citation>
    <scope>NUCLEOTIDE SEQUENCE</scope>
    <source>
        <strain evidence="2">CBS 6242</strain>
    </source>
</reference>
<gene>
    <name evidence="2" type="ORF">FFLO_03133</name>
</gene>
<feature type="compositionally biased region" description="Polar residues" evidence="1">
    <location>
        <begin position="697"/>
        <end position="709"/>
    </location>
</feature>
<feature type="compositionally biased region" description="Polar residues" evidence="1">
    <location>
        <begin position="772"/>
        <end position="781"/>
    </location>
</feature>
<evidence type="ECO:0000313" key="2">
    <source>
        <dbReference type="EMBL" id="KAG7549020.1"/>
    </source>
</evidence>
<protein>
    <submittedName>
        <fullName evidence="2">Uncharacterized protein</fullName>
    </submittedName>
</protein>
<name>A0A8K0JRP6_9TREE</name>
<feature type="compositionally biased region" description="Basic and acidic residues" evidence="1">
    <location>
        <begin position="428"/>
        <end position="444"/>
    </location>
</feature>
<feature type="region of interest" description="Disordered" evidence="1">
    <location>
        <begin position="281"/>
        <end position="325"/>
    </location>
</feature>
<dbReference type="AlphaFoldDB" id="A0A8K0JRP6"/>
<accession>A0A8K0JRP6</accession>
<keyword evidence="3" id="KW-1185">Reference proteome</keyword>
<sequence length="928" mass="102422">MNSSDSSEASGIALDVAPQAIELLESEPAFEKAPGTIMAAIHLVYTIIKKASSFQPRVLKDVHIRALGDHFYRCEDPISRFQALALFATIMQTRNKGTIQSDFKTFAKSTLENGGSMNHLQKALSEYTKSRVFQEPMLVNCMNQFSGLYKSQAYIVEMIQCRGKKLLGGSSIVVFVQEDSLHWGGEDLGILMKQKDEDESTSYAKNTWGIPALNVAQSGNTLILSAGSGRLDSYPPEKRLPGPVRLQMRPRDLDSLKEELLSRNAALASPADLVKQKVSAGKEAANLTRKVQQDITVHSEKRRESNTDQQNQSVSAPSKAATLPAGMQSKIVEAGIEDESLQESAGPAPSRQPTRQPRTRPQPPDPKKVSRAHQATADPPQNKPSRVTRASKNSTQVGEVQAESHPVAKSIEGDQVVRIAATPTQHEALPRHDPEPSDLERQESPIEEFPDSPVVSENRNRVKSLEPELAAKRQPVKTYGKSPRGPKNVVTPVRITPSRQSRKTIDEQVENISGVTKRKAFTASKTTDRPDEPRAQPTRLQMQEAFQAQAGPSSTPKVNVKQKPQPRLSPDAPEVEPSVLDRLEDRESPARESEEEQIDSSQENDNFGGLDDVFTDHNTVATAKRVPSQAIAAPKPQTVATAVPSEKPVVEKKKPTAHPVAPLPSSSSSTTTQRVIRRAIPNHPPPTGLTEPETPTRSQRTSGKVTSLSRLVAERTTRQRPEIHKKPSIKPAAADESDDDEPAVESLNQQFILADIERDREKEKEKRRRSIQEMSQDSPCQDQAARSDDEATLIGPAKKKQKLTGGLQPFLVDENNAMGTVRKLMDKINQTVWDDFAAQSAEAPIQAKQCQKELIAETDKTLVDYTKQCLEIYGIWYEENEFRKAQENDLLQRLDTSRATAVESLKQAQNKIAALTTGKTTLRKTLFA</sequence>
<feature type="compositionally biased region" description="Basic and acidic residues" evidence="1">
    <location>
        <begin position="755"/>
        <end position="764"/>
    </location>
</feature>
<dbReference type="Proteomes" id="UP000812966">
    <property type="component" value="Unassembled WGS sequence"/>
</dbReference>
<feature type="region of interest" description="Disordered" evidence="1">
    <location>
        <begin position="338"/>
        <end position="800"/>
    </location>
</feature>
<feature type="compositionally biased region" description="Polar residues" evidence="1">
    <location>
        <begin position="383"/>
        <end position="398"/>
    </location>
</feature>
<comment type="caution">
    <text evidence="2">The sequence shown here is derived from an EMBL/GenBank/DDBJ whole genome shotgun (WGS) entry which is preliminary data.</text>
</comment>
<evidence type="ECO:0000313" key="3">
    <source>
        <dbReference type="Proteomes" id="UP000812966"/>
    </source>
</evidence>
<feature type="compositionally biased region" description="Basic and acidic residues" evidence="1">
    <location>
        <begin position="458"/>
        <end position="471"/>
    </location>
</feature>
<feature type="compositionally biased region" description="Basic and acidic residues" evidence="1">
    <location>
        <begin position="297"/>
        <end position="306"/>
    </location>
</feature>
<evidence type="ECO:0000256" key="1">
    <source>
        <dbReference type="SAM" id="MobiDB-lite"/>
    </source>
</evidence>
<feature type="compositionally biased region" description="Polar residues" evidence="1">
    <location>
        <begin position="307"/>
        <end position="316"/>
    </location>
</feature>
<organism evidence="2 3">
    <name type="scientific">Filobasidium floriforme</name>
    <dbReference type="NCBI Taxonomy" id="5210"/>
    <lineage>
        <taxon>Eukaryota</taxon>
        <taxon>Fungi</taxon>
        <taxon>Dikarya</taxon>
        <taxon>Basidiomycota</taxon>
        <taxon>Agaricomycotina</taxon>
        <taxon>Tremellomycetes</taxon>
        <taxon>Filobasidiales</taxon>
        <taxon>Filobasidiaceae</taxon>
        <taxon>Filobasidium</taxon>
    </lineage>
</organism>
<feature type="compositionally biased region" description="Basic and acidic residues" evidence="1">
    <location>
        <begin position="712"/>
        <end position="725"/>
    </location>
</feature>
<proteinExistence type="predicted"/>
<feature type="compositionally biased region" description="Basic and acidic residues" evidence="1">
    <location>
        <begin position="579"/>
        <end position="592"/>
    </location>
</feature>